<dbReference type="KEGG" id="pif:PITG_23017"/>
<dbReference type="EMBL" id="DS028151">
    <property type="protein sequence ID" value="EEY62659.1"/>
    <property type="molecule type" value="Genomic_DNA"/>
</dbReference>
<keyword evidence="1" id="KW-1133">Transmembrane helix</keyword>
<dbReference type="InParanoid" id="D0NPU7"/>
<dbReference type="VEuPathDB" id="FungiDB:PITG_23017"/>
<dbReference type="OrthoDB" id="124854at2759"/>
<evidence type="ECO:0000313" key="2">
    <source>
        <dbReference type="EMBL" id="EEY62659.1"/>
    </source>
</evidence>
<feature type="transmembrane region" description="Helical" evidence="1">
    <location>
        <begin position="217"/>
        <end position="241"/>
    </location>
</feature>
<dbReference type="STRING" id="403677.D0NPU7"/>
<accession>D0NPU7</accession>
<feature type="transmembrane region" description="Helical" evidence="1">
    <location>
        <begin position="145"/>
        <end position="166"/>
    </location>
</feature>
<protein>
    <recommendedName>
        <fullName evidence="4">Transmembrane protein</fullName>
    </recommendedName>
</protein>
<keyword evidence="1" id="KW-0472">Membrane</keyword>
<feature type="transmembrane region" description="Helical" evidence="1">
    <location>
        <begin position="84"/>
        <end position="107"/>
    </location>
</feature>
<dbReference type="eggNOG" id="ENOG502RFYR">
    <property type="taxonomic scope" value="Eukaryota"/>
</dbReference>
<name>D0NPU7_PHYIT</name>
<dbReference type="HOGENOM" id="CLU_014711_0_1_1"/>
<feature type="transmembrane region" description="Helical" evidence="1">
    <location>
        <begin position="187"/>
        <end position="205"/>
    </location>
</feature>
<evidence type="ECO:0008006" key="4">
    <source>
        <dbReference type="Google" id="ProtNLM"/>
    </source>
</evidence>
<feature type="transmembrane region" description="Helical" evidence="1">
    <location>
        <begin position="119"/>
        <end position="139"/>
    </location>
</feature>
<reference evidence="3" key="1">
    <citation type="journal article" date="2009" name="Nature">
        <title>Genome sequence and analysis of the Irish potato famine pathogen Phytophthora infestans.</title>
        <authorList>
            <consortium name="The Broad Institute Genome Sequencing Platform"/>
            <person name="Haas B.J."/>
            <person name="Kamoun S."/>
            <person name="Zody M.C."/>
            <person name="Jiang R.H."/>
            <person name="Handsaker R.E."/>
            <person name="Cano L.M."/>
            <person name="Grabherr M."/>
            <person name="Kodira C.D."/>
            <person name="Raffaele S."/>
            <person name="Torto-Alalibo T."/>
            <person name="Bozkurt T.O."/>
            <person name="Ah-Fong A.M."/>
            <person name="Alvarado L."/>
            <person name="Anderson V.L."/>
            <person name="Armstrong M.R."/>
            <person name="Avrova A."/>
            <person name="Baxter L."/>
            <person name="Beynon J."/>
            <person name="Boevink P.C."/>
            <person name="Bollmann S.R."/>
            <person name="Bos J.I."/>
            <person name="Bulone V."/>
            <person name="Cai G."/>
            <person name="Cakir C."/>
            <person name="Carrington J.C."/>
            <person name="Chawner M."/>
            <person name="Conti L."/>
            <person name="Costanzo S."/>
            <person name="Ewan R."/>
            <person name="Fahlgren N."/>
            <person name="Fischbach M.A."/>
            <person name="Fugelstad J."/>
            <person name="Gilroy E.M."/>
            <person name="Gnerre S."/>
            <person name="Green P.J."/>
            <person name="Grenville-Briggs L.J."/>
            <person name="Griffith J."/>
            <person name="Grunwald N.J."/>
            <person name="Horn K."/>
            <person name="Horner N.R."/>
            <person name="Hu C.H."/>
            <person name="Huitema E."/>
            <person name="Jeong D.H."/>
            <person name="Jones A.M."/>
            <person name="Jones J.D."/>
            <person name="Jones R.W."/>
            <person name="Karlsson E.K."/>
            <person name="Kunjeti S.G."/>
            <person name="Lamour K."/>
            <person name="Liu Z."/>
            <person name="Ma L."/>
            <person name="Maclean D."/>
            <person name="Chibucos M.C."/>
            <person name="McDonald H."/>
            <person name="McWalters J."/>
            <person name="Meijer H.J."/>
            <person name="Morgan W."/>
            <person name="Morris P.F."/>
            <person name="Munro C.A."/>
            <person name="O'Neill K."/>
            <person name="Ospina-Giraldo M."/>
            <person name="Pinzon A."/>
            <person name="Pritchard L."/>
            <person name="Ramsahoye B."/>
            <person name="Ren Q."/>
            <person name="Restrepo S."/>
            <person name="Roy S."/>
            <person name="Sadanandom A."/>
            <person name="Savidor A."/>
            <person name="Schornack S."/>
            <person name="Schwartz D.C."/>
            <person name="Schumann U.D."/>
            <person name="Schwessinger B."/>
            <person name="Seyer L."/>
            <person name="Sharpe T."/>
            <person name="Silvar C."/>
            <person name="Song J."/>
            <person name="Studholme D.J."/>
            <person name="Sykes S."/>
            <person name="Thines M."/>
            <person name="van de Vondervoort P.J."/>
            <person name="Phuntumart V."/>
            <person name="Wawra S."/>
            <person name="Weide R."/>
            <person name="Win J."/>
            <person name="Young C."/>
            <person name="Zhou S."/>
            <person name="Fry W."/>
            <person name="Meyers B.C."/>
            <person name="van West P."/>
            <person name="Ristaino J."/>
            <person name="Govers F."/>
            <person name="Birch P.R."/>
            <person name="Whisson S.C."/>
            <person name="Judelson H.S."/>
            <person name="Nusbaum C."/>
        </authorList>
    </citation>
    <scope>NUCLEOTIDE SEQUENCE [LARGE SCALE GENOMIC DNA]</scope>
    <source>
        <strain evidence="3">T30-4</strain>
    </source>
</reference>
<dbReference type="GeneID" id="9479914"/>
<keyword evidence="1" id="KW-0812">Transmembrane</keyword>
<dbReference type="AlphaFoldDB" id="D0NPU7"/>
<gene>
    <name evidence="2" type="ORF">PITG_23017</name>
</gene>
<proteinExistence type="predicted"/>
<dbReference type="RefSeq" id="XP_002898901.1">
    <property type="nucleotide sequence ID" value="XM_002898855.1"/>
</dbReference>
<evidence type="ECO:0000256" key="1">
    <source>
        <dbReference type="SAM" id="Phobius"/>
    </source>
</evidence>
<keyword evidence="3" id="KW-1185">Reference proteome</keyword>
<dbReference type="OMA" id="MFASIES"/>
<evidence type="ECO:0000313" key="3">
    <source>
        <dbReference type="Proteomes" id="UP000006643"/>
    </source>
</evidence>
<feature type="transmembrane region" description="Helical" evidence="1">
    <location>
        <begin position="48"/>
        <end position="64"/>
    </location>
</feature>
<dbReference type="Proteomes" id="UP000006643">
    <property type="component" value="Unassembled WGS sequence"/>
</dbReference>
<organism evidence="2 3">
    <name type="scientific">Phytophthora infestans (strain T30-4)</name>
    <name type="common">Potato late blight agent</name>
    <dbReference type="NCBI Taxonomy" id="403677"/>
    <lineage>
        <taxon>Eukaryota</taxon>
        <taxon>Sar</taxon>
        <taxon>Stramenopiles</taxon>
        <taxon>Oomycota</taxon>
        <taxon>Peronosporomycetes</taxon>
        <taxon>Peronosporales</taxon>
        <taxon>Peronosporaceae</taxon>
        <taxon>Phytophthora</taxon>
    </lineage>
</organism>
<sequence>MHDVIKPRISRFINAWFALQLPHFGGKYSIERLLAFEEYTRNTSVDRVLLVVIGAPLVIIALLLGQESIPLQDPAEGWENNVGFWIRAGLLGAGVGYAAAIQIGFWLDAPPFSLKQISCYCAFMSVIYVVVGMVTAELWVFPIPFFMFTLATITTCFLLIYFRIIVGSRGFQQISLQRDNLRRLCRIGSLQSFMYVAYPAYQVLFSKANYTMYEIPVLLLLPLFRLVIIVLCLQSTFSTLFT</sequence>